<feature type="active site" description="Acyl-thioester intermediate" evidence="2">
    <location>
        <position position="212"/>
    </location>
</feature>
<name>A0A0A3IGP3_9BACI</name>
<dbReference type="STRING" id="1220589.CD32_14420"/>
<reference evidence="3 4" key="1">
    <citation type="submission" date="2014-02" db="EMBL/GenBank/DDBJ databases">
        <title>Draft genome sequence of Lysinibacillus odysseyi NBRC 100172.</title>
        <authorList>
            <person name="Zhang F."/>
            <person name="Wang G."/>
            <person name="Zhang L."/>
        </authorList>
    </citation>
    <scope>NUCLEOTIDE SEQUENCE [LARGE SCALE GENOMIC DNA]</scope>
    <source>
        <strain evidence="3 4">NBRC 100172</strain>
    </source>
</reference>
<keyword evidence="4" id="KW-1185">Reference proteome</keyword>
<dbReference type="Gene3D" id="2.40.260.10">
    <property type="entry name" value="Sortase"/>
    <property type="match status" value="1"/>
</dbReference>
<dbReference type="GO" id="GO:0016787">
    <property type="term" value="F:hydrolase activity"/>
    <property type="evidence" value="ECO:0007669"/>
    <property type="project" value="UniProtKB-KW"/>
</dbReference>
<dbReference type="SUPFAM" id="SSF63817">
    <property type="entry name" value="Sortase"/>
    <property type="match status" value="1"/>
</dbReference>
<dbReference type="NCBIfam" id="TIGR03064">
    <property type="entry name" value="sortase_srtB"/>
    <property type="match status" value="1"/>
</dbReference>
<feature type="active site" description="Proton donor/acceptor" evidence="2">
    <location>
        <position position="120"/>
    </location>
</feature>
<gene>
    <name evidence="3" type="ORF">CD32_14420</name>
</gene>
<evidence type="ECO:0000256" key="2">
    <source>
        <dbReference type="PIRSR" id="PIRSR605754-1"/>
    </source>
</evidence>
<dbReference type="Pfam" id="PF04203">
    <property type="entry name" value="Sortase"/>
    <property type="match status" value="1"/>
</dbReference>
<proteinExistence type="predicted"/>
<sequence>MFKEYKMKRIIQLACIVVMFYAGGHIVRYIYSYVKIENELEEIQQFAGVGKLEELRKVNPRIIGWLTLEGTRLDNPVLQAEDNEFYLRHNYMDKESRGGSVFMDYRNNSLHDRHTIFYGHVLRNGTMFGSLAKFADQSYAEAHPVFYYETPERQYEFQVFAAYETTTDFYYIETDFTDESYAAFLEEIQSRSAITMPVEVREEDQIVTFSTCTTSINDKERFVVHAKVVERME</sequence>
<dbReference type="CDD" id="cd05826">
    <property type="entry name" value="Sortase_B"/>
    <property type="match status" value="1"/>
</dbReference>
<dbReference type="AlphaFoldDB" id="A0A0A3IGP3"/>
<comment type="caution">
    <text evidence="3">The sequence shown here is derived from an EMBL/GenBank/DDBJ whole genome shotgun (WGS) entry which is preliminary data.</text>
</comment>
<accession>A0A0A3IGP3</accession>
<protein>
    <recommendedName>
        <fullName evidence="5">Sortase</fullName>
    </recommendedName>
</protein>
<evidence type="ECO:0008006" key="5">
    <source>
        <dbReference type="Google" id="ProtNLM"/>
    </source>
</evidence>
<dbReference type="InterPro" id="IPR005754">
    <property type="entry name" value="Sortase"/>
</dbReference>
<dbReference type="eggNOG" id="COG4509">
    <property type="taxonomic scope" value="Bacteria"/>
</dbReference>
<dbReference type="InterPro" id="IPR023365">
    <property type="entry name" value="Sortase_dom-sf"/>
</dbReference>
<evidence type="ECO:0000313" key="3">
    <source>
        <dbReference type="EMBL" id="KGR83889.1"/>
    </source>
</evidence>
<dbReference type="Proteomes" id="UP000030437">
    <property type="component" value="Unassembled WGS sequence"/>
</dbReference>
<organism evidence="3 4">
    <name type="scientific">Lysinibacillus odysseyi 34hs-1 = NBRC 100172</name>
    <dbReference type="NCBI Taxonomy" id="1220589"/>
    <lineage>
        <taxon>Bacteria</taxon>
        <taxon>Bacillati</taxon>
        <taxon>Bacillota</taxon>
        <taxon>Bacilli</taxon>
        <taxon>Bacillales</taxon>
        <taxon>Bacillaceae</taxon>
        <taxon>Lysinibacillus</taxon>
    </lineage>
</organism>
<keyword evidence="1" id="KW-0378">Hydrolase</keyword>
<evidence type="ECO:0000313" key="4">
    <source>
        <dbReference type="Proteomes" id="UP000030437"/>
    </source>
</evidence>
<evidence type="ECO:0000256" key="1">
    <source>
        <dbReference type="ARBA" id="ARBA00022801"/>
    </source>
</evidence>
<dbReference type="EMBL" id="JPVP01000057">
    <property type="protein sequence ID" value="KGR83889.1"/>
    <property type="molecule type" value="Genomic_DNA"/>
</dbReference>
<dbReference type="InterPro" id="IPR009835">
    <property type="entry name" value="SrtB"/>
</dbReference>